<evidence type="ECO:0000313" key="2">
    <source>
        <dbReference type="Proteomes" id="UP000030108"/>
    </source>
</evidence>
<name>X8JAW9_9AGAM</name>
<sequence length="34" mass="4089">MHWYLQFRMIQSSTITPITVKFPLNSKLLWHSIA</sequence>
<protein>
    <submittedName>
        <fullName evidence="1">Uncharacterized protein</fullName>
    </submittedName>
</protein>
<gene>
    <name evidence="1" type="ORF">RSOL_363960</name>
</gene>
<accession>X8JAW9</accession>
<comment type="caution">
    <text evidence="1">The sequence shown here is derived from an EMBL/GenBank/DDBJ whole genome shotgun (WGS) entry which is preliminary data.</text>
</comment>
<dbReference type="AlphaFoldDB" id="X8JAW9"/>
<dbReference type="Proteomes" id="UP000030108">
    <property type="component" value="Unassembled WGS sequence"/>
</dbReference>
<organism evidence="1 2">
    <name type="scientific">Rhizoctonia solani AG-3 Rhs1AP</name>
    <dbReference type="NCBI Taxonomy" id="1086054"/>
    <lineage>
        <taxon>Eukaryota</taxon>
        <taxon>Fungi</taxon>
        <taxon>Dikarya</taxon>
        <taxon>Basidiomycota</taxon>
        <taxon>Agaricomycotina</taxon>
        <taxon>Agaricomycetes</taxon>
        <taxon>Cantharellales</taxon>
        <taxon>Ceratobasidiaceae</taxon>
        <taxon>Rhizoctonia</taxon>
    </lineage>
</organism>
<proteinExistence type="predicted"/>
<evidence type="ECO:0000313" key="1">
    <source>
        <dbReference type="EMBL" id="EUC60764.1"/>
    </source>
</evidence>
<dbReference type="EMBL" id="JATN01000319">
    <property type="protein sequence ID" value="EUC60764.1"/>
    <property type="molecule type" value="Genomic_DNA"/>
</dbReference>
<reference evidence="2" key="1">
    <citation type="journal article" date="2014" name="Genome Announc.">
        <title>Draft genome sequence of the plant-pathogenic soil fungus Rhizoctonia solani anastomosis group 3 strain Rhs1AP.</title>
        <authorList>
            <person name="Cubeta M.A."/>
            <person name="Thomas E."/>
            <person name="Dean R.A."/>
            <person name="Jabaji S."/>
            <person name="Neate S.M."/>
            <person name="Tavantzis S."/>
            <person name="Toda T."/>
            <person name="Vilgalys R."/>
            <person name="Bharathan N."/>
            <person name="Fedorova-Abrams N."/>
            <person name="Pakala S.B."/>
            <person name="Pakala S.M."/>
            <person name="Zafar N."/>
            <person name="Joardar V."/>
            <person name="Losada L."/>
            <person name="Nierman W.C."/>
        </authorList>
    </citation>
    <scope>NUCLEOTIDE SEQUENCE [LARGE SCALE GENOMIC DNA]</scope>
    <source>
        <strain evidence="2">AG-3</strain>
    </source>
</reference>